<comment type="caution">
    <text evidence="1">The sequence shown here is derived from an EMBL/GenBank/DDBJ whole genome shotgun (WGS) entry which is preliminary data.</text>
</comment>
<name>A0AAW8TMH1_9ENTE</name>
<organism evidence="1 2">
    <name type="scientific">Enterococcus dongliensis</name>
    <dbReference type="NCBI Taxonomy" id="2559925"/>
    <lineage>
        <taxon>Bacteria</taxon>
        <taxon>Bacillati</taxon>
        <taxon>Bacillota</taxon>
        <taxon>Bacilli</taxon>
        <taxon>Lactobacillales</taxon>
        <taxon>Enterococcaceae</taxon>
        <taxon>Enterococcus</taxon>
    </lineage>
</organism>
<evidence type="ECO:0000313" key="1">
    <source>
        <dbReference type="EMBL" id="MDT2638277.1"/>
    </source>
</evidence>
<dbReference type="RefSeq" id="WP_311800810.1">
    <property type="nucleotide sequence ID" value="NZ_JARPYS010000024.1"/>
</dbReference>
<gene>
    <name evidence="1" type="ORF">P7D36_12365</name>
</gene>
<proteinExistence type="predicted"/>
<dbReference type="EMBL" id="JARPYT010000023">
    <property type="protein sequence ID" value="MDT2638277.1"/>
    <property type="molecule type" value="Genomic_DNA"/>
</dbReference>
<accession>A0AAW8TMH1</accession>
<dbReference type="Proteomes" id="UP001245561">
    <property type="component" value="Unassembled WGS sequence"/>
</dbReference>
<reference evidence="1" key="1">
    <citation type="submission" date="2023-03" db="EMBL/GenBank/DDBJ databases">
        <authorList>
            <person name="Shen W."/>
            <person name="Cai J."/>
        </authorList>
    </citation>
    <scope>NUCLEOTIDE SEQUENCE</scope>
    <source>
        <strain evidence="1">P55-2</strain>
    </source>
</reference>
<dbReference type="AlphaFoldDB" id="A0AAW8TMH1"/>
<sequence length="69" mass="7728">MVVCLTGCASSSSSNEVKSEKLSVTLMEVTPEGETVLEVDLTDFPTSAWAYRAERFSLYNANWQYQVQE</sequence>
<protein>
    <submittedName>
        <fullName evidence="1">Uncharacterized protein</fullName>
    </submittedName>
</protein>
<evidence type="ECO:0000313" key="2">
    <source>
        <dbReference type="Proteomes" id="UP001245561"/>
    </source>
</evidence>